<reference evidence="1" key="1">
    <citation type="submission" date="2024-03" db="EMBL/GenBank/DDBJ databases">
        <authorList>
            <consortium name="ELIXIR-Norway"/>
            <consortium name="Elixir Norway"/>
        </authorList>
    </citation>
    <scope>NUCLEOTIDE SEQUENCE</scope>
</reference>
<dbReference type="EMBL" id="OZ023705">
    <property type="protein sequence ID" value="CAK9875534.1"/>
    <property type="molecule type" value="Genomic_DNA"/>
</dbReference>
<keyword evidence="2" id="KW-1185">Reference proteome</keyword>
<accession>A0ABP1BIW2</accession>
<evidence type="ECO:0000313" key="2">
    <source>
        <dbReference type="Proteomes" id="UP001497522"/>
    </source>
</evidence>
<dbReference type="Proteomes" id="UP001497522">
    <property type="component" value="Chromosome 4"/>
</dbReference>
<sequence length="140" mass="15306">MVFPPYSLSKPLNRHLAEVGSAAAPGPGRPAPKRQSLCGSTVQQRSHAVEVRQGYGMLVIKAGRNSFWNVHKSGSLALAIDPSQNRLWDKGKIYLGEKTSQDFVMPDALPSPVFRNGYEVQKEVKISSAHMCCLDGRDAL</sequence>
<protein>
    <submittedName>
        <fullName evidence="1">Uncharacterized protein</fullName>
    </submittedName>
</protein>
<gene>
    <name evidence="1" type="ORF">CSSPJE1EN2_LOCUS17782</name>
</gene>
<proteinExistence type="predicted"/>
<name>A0ABP1BIW2_9BRYO</name>
<organism evidence="1 2">
    <name type="scientific">Sphagnum jensenii</name>
    <dbReference type="NCBI Taxonomy" id="128206"/>
    <lineage>
        <taxon>Eukaryota</taxon>
        <taxon>Viridiplantae</taxon>
        <taxon>Streptophyta</taxon>
        <taxon>Embryophyta</taxon>
        <taxon>Bryophyta</taxon>
        <taxon>Sphagnophytina</taxon>
        <taxon>Sphagnopsida</taxon>
        <taxon>Sphagnales</taxon>
        <taxon>Sphagnaceae</taxon>
        <taxon>Sphagnum</taxon>
    </lineage>
</organism>
<evidence type="ECO:0000313" key="1">
    <source>
        <dbReference type="EMBL" id="CAK9875534.1"/>
    </source>
</evidence>